<keyword evidence="3 8" id="KW-0812">Transmembrane</keyword>
<feature type="domain" description="Cation efflux protein transmembrane" evidence="9">
    <location>
        <begin position="29"/>
        <end position="233"/>
    </location>
</feature>
<gene>
    <name evidence="10" type="ORF">GCM10007160_28510</name>
</gene>
<dbReference type="SUPFAM" id="SSF161111">
    <property type="entry name" value="Cation efflux protein transmembrane domain-like"/>
    <property type="match status" value="1"/>
</dbReference>
<name>A0ABQ2YY61_9GAMM</name>
<feature type="transmembrane region" description="Helical" evidence="8">
    <location>
        <begin position="89"/>
        <end position="111"/>
    </location>
</feature>
<dbReference type="NCBIfam" id="TIGR01297">
    <property type="entry name" value="CDF"/>
    <property type="match status" value="1"/>
</dbReference>
<keyword evidence="7 8" id="KW-0472">Membrane</keyword>
<organism evidence="10 11">
    <name type="scientific">Litchfieldella qijiaojingensis</name>
    <dbReference type="NCBI Taxonomy" id="980347"/>
    <lineage>
        <taxon>Bacteria</taxon>
        <taxon>Pseudomonadati</taxon>
        <taxon>Pseudomonadota</taxon>
        <taxon>Gammaproteobacteria</taxon>
        <taxon>Oceanospirillales</taxon>
        <taxon>Halomonadaceae</taxon>
        <taxon>Litchfieldella</taxon>
    </lineage>
</organism>
<keyword evidence="2" id="KW-0813">Transport</keyword>
<dbReference type="EMBL" id="BMXS01000015">
    <property type="protein sequence ID" value="GGX99192.1"/>
    <property type="molecule type" value="Genomic_DNA"/>
</dbReference>
<dbReference type="PANTHER" id="PTHR45755">
    <property type="match status" value="1"/>
</dbReference>
<dbReference type="PANTHER" id="PTHR45755:SF4">
    <property type="entry name" value="ZINC TRANSPORTER 7"/>
    <property type="match status" value="1"/>
</dbReference>
<keyword evidence="11" id="KW-1185">Reference proteome</keyword>
<reference evidence="11" key="1">
    <citation type="journal article" date="2019" name="Int. J. Syst. Evol. Microbiol.">
        <title>The Global Catalogue of Microorganisms (GCM) 10K type strain sequencing project: providing services to taxonomists for standard genome sequencing and annotation.</title>
        <authorList>
            <consortium name="The Broad Institute Genomics Platform"/>
            <consortium name="The Broad Institute Genome Sequencing Center for Infectious Disease"/>
            <person name="Wu L."/>
            <person name="Ma J."/>
        </authorList>
    </citation>
    <scope>NUCLEOTIDE SEQUENCE [LARGE SCALE GENOMIC DNA]</scope>
    <source>
        <strain evidence="11">KCTC 22228</strain>
    </source>
</reference>
<evidence type="ECO:0000313" key="10">
    <source>
        <dbReference type="EMBL" id="GGX99192.1"/>
    </source>
</evidence>
<evidence type="ECO:0000256" key="8">
    <source>
        <dbReference type="SAM" id="Phobius"/>
    </source>
</evidence>
<feature type="transmembrane region" description="Helical" evidence="8">
    <location>
        <begin position="131"/>
        <end position="150"/>
    </location>
</feature>
<dbReference type="RefSeq" id="WP_189470333.1">
    <property type="nucleotide sequence ID" value="NZ_BMXS01000015.1"/>
</dbReference>
<dbReference type="InterPro" id="IPR027469">
    <property type="entry name" value="Cation_efflux_TMD_sf"/>
</dbReference>
<evidence type="ECO:0000256" key="7">
    <source>
        <dbReference type="ARBA" id="ARBA00023136"/>
    </source>
</evidence>
<comment type="caution">
    <text evidence="10">The sequence shown here is derived from an EMBL/GenBank/DDBJ whole genome shotgun (WGS) entry which is preliminary data.</text>
</comment>
<dbReference type="InterPro" id="IPR058533">
    <property type="entry name" value="Cation_efflux_TM"/>
</dbReference>
<feature type="transmembrane region" description="Helical" evidence="8">
    <location>
        <begin position="57"/>
        <end position="77"/>
    </location>
</feature>
<evidence type="ECO:0000256" key="4">
    <source>
        <dbReference type="ARBA" id="ARBA00022906"/>
    </source>
</evidence>
<dbReference type="Pfam" id="PF01545">
    <property type="entry name" value="Cation_efflux"/>
    <property type="match status" value="1"/>
</dbReference>
<evidence type="ECO:0000256" key="1">
    <source>
        <dbReference type="ARBA" id="ARBA00004141"/>
    </source>
</evidence>
<dbReference type="InterPro" id="IPR045316">
    <property type="entry name" value="Msc2-like"/>
</dbReference>
<evidence type="ECO:0000259" key="9">
    <source>
        <dbReference type="Pfam" id="PF01545"/>
    </source>
</evidence>
<dbReference type="Gene3D" id="1.20.1510.10">
    <property type="entry name" value="Cation efflux protein transmembrane domain"/>
    <property type="match status" value="1"/>
</dbReference>
<proteinExistence type="predicted"/>
<feature type="transmembrane region" description="Helical" evidence="8">
    <location>
        <begin position="27"/>
        <end position="51"/>
    </location>
</feature>
<evidence type="ECO:0000256" key="6">
    <source>
        <dbReference type="ARBA" id="ARBA00023065"/>
    </source>
</evidence>
<evidence type="ECO:0000256" key="2">
    <source>
        <dbReference type="ARBA" id="ARBA00022448"/>
    </source>
</evidence>
<dbReference type="NCBIfam" id="NF033827">
    <property type="entry name" value="CDF_efflux_DmeF"/>
    <property type="match status" value="1"/>
</dbReference>
<accession>A0ABQ2YY61</accession>
<protein>
    <submittedName>
        <fullName evidence="10">Cation transporter</fullName>
    </submittedName>
</protein>
<sequence>MHHHDLSAWQHDHTFEQDQVRTGERRICIVVVLTLVTMLIEIVAGLLYGSIALLADGLHMGSHATALGIAAFAYAYARRHAHDDRFSFGTGKVNALGGFAGAVLLAGFALYMGIESVARFVNPVAIVFDKAIAVAVIGLFVNGISAWILGGGEHHHEHHHAGHAGHWHTDHNRRSAYFHVLADALTSLLAIVALLAGKYLGWQWMDPAMGLVGTVLVTRWSWGLLRDSSQVLLDRQVQTLDQDIRGILESGTSDRISDLHIWSIGPGIYAGIIALVSDKPEPPHVYRSKLEVRLPELVHTTIEVEPCTDIGHVSAA</sequence>
<keyword evidence="5 8" id="KW-1133">Transmembrane helix</keyword>
<keyword evidence="6" id="KW-0406">Ion transport</keyword>
<evidence type="ECO:0000256" key="3">
    <source>
        <dbReference type="ARBA" id="ARBA00022692"/>
    </source>
</evidence>
<dbReference type="InterPro" id="IPR002524">
    <property type="entry name" value="Cation_efflux"/>
</dbReference>
<evidence type="ECO:0000313" key="11">
    <source>
        <dbReference type="Proteomes" id="UP000653056"/>
    </source>
</evidence>
<dbReference type="Proteomes" id="UP000653056">
    <property type="component" value="Unassembled WGS sequence"/>
</dbReference>
<keyword evidence="4" id="KW-0864">Zinc transport</keyword>
<feature type="transmembrane region" description="Helical" evidence="8">
    <location>
        <begin position="176"/>
        <end position="196"/>
    </location>
</feature>
<evidence type="ECO:0000256" key="5">
    <source>
        <dbReference type="ARBA" id="ARBA00022989"/>
    </source>
</evidence>
<comment type="subcellular location">
    <subcellularLocation>
        <location evidence="1">Membrane</location>
        <topology evidence="1">Multi-pass membrane protein</topology>
    </subcellularLocation>
</comment>
<keyword evidence="4" id="KW-0862">Zinc</keyword>